<reference evidence="2 3" key="1">
    <citation type="submission" date="2019-07" db="EMBL/GenBank/DDBJ databases">
        <title>Whole genome shotgun sequence of Cyclobacterium qasimii NBRC 106168.</title>
        <authorList>
            <person name="Hosoyama A."/>
            <person name="Uohara A."/>
            <person name="Ohji S."/>
            <person name="Ichikawa N."/>
        </authorList>
    </citation>
    <scope>NUCLEOTIDE SEQUENCE [LARGE SCALE GENOMIC DNA]</scope>
    <source>
        <strain evidence="2 3">NBRC 106168</strain>
    </source>
</reference>
<evidence type="ECO:0000256" key="1">
    <source>
        <dbReference type="SAM" id="Phobius"/>
    </source>
</evidence>
<comment type="caution">
    <text evidence="2">The sequence shown here is derived from an EMBL/GenBank/DDBJ whole genome shotgun (WGS) entry which is preliminary data.</text>
</comment>
<proteinExistence type="predicted"/>
<organism evidence="2 3">
    <name type="scientific">Cyclobacterium qasimii</name>
    <dbReference type="NCBI Taxonomy" id="1350429"/>
    <lineage>
        <taxon>Bacteria</taxon>
        <taxon>Pseudomonadati</taxon>
        <taxon>Bacteroidota</taxon>
        <taxon>Cytophagia</taxon>
        <taxon>Cytophagales</taxon>
        <taxon>Cyclobacteriaceae</taxon>
        <taxon>Cyclobacterium</taxon>
    </lineage>
</organism>
<name>A0A512CHV4_9BACT</name>
<feature type="transmembrane region" description="Helical" evidence="1">
    <location>
        <begin position="39"/>
        <end position="55"/>
    </location>
</feature>
<dbReference type="EMBL" id="BJYV01000025">
    <property type="protein sequence ID" value="GEO23640.1"/>
    <property type="molecule type" value="Genomic_DNA"/>
</dbReference>
<sequence>MNFKKIFGPFLSVLGLGALIYGAYLFLVPENGDWKTTTVSLVLGFIFFSSGLGLLKSMKDES</sequence>
<keyword evidence="1" id="KW-0812">Transmembrane</keyword>
<dbReference type="AlphaFoldDB" id="A0A512CHV4"/>
<keyword evidence="3" id="KW-1185">Reference proteome</keyword>
<protein>
    <submittedName>
        <fullName evidence="2">Uncharacterized protein</fullName>
    </submittedName>
</protein>
<dbReference type="RefSeq" id="WP_020893234.1">
    <property type="nucleotide sequence ID" value="NZ_BJYV01000025.1"/>
</dbReference>
<feature type="transmembrane region" description="Helical" evidence="1">
    <location>
        <begin position="7"/>
        <end position="27"/>
    </location>
</feature>
<keyword evidence="1" id="KW-0472">Membrane</keyword>
<dbReference type="Proteomes" id="UP000321301">
    <property type="component" value="Unassembled WGS sequence"/>
</dbReference>
<evidence type="ECO:0000313" key="3">
    <source>
        <dbReference type="Proteomes" id="UP000321301"/>
    </source>
</evidence>
<evidence type="ECO:0000313" key="2">
    <source>
        <dbReference type="EMBL" id="GEO23640.1"/>
    </source>
</evidence>
<accession>A0A512CHV4</accession>
<gene>
    <name evidence="2" type="ORF">CQA01_41740</name>
</gene>
<keyword evidence="1" id="KW-1133">Transmembrane helix</keyword>